<sequence>IIGEVTSAPKEKVEEKIEIPEEDIQLVAAQAGVSLEEARKALIEAEGDLAKAILSLTSARK</sequence>
<feature type="domain" description="Nascent polypeptide-associated complex subunit alpha-like UBA" evidence="1">
    <location>
        <begin position="17"/>
        <end position="57"/>
    </location>
</feature>
<evidence type="ECO:0000313" key="3">
    <source>
        <dbReference type="Proteomes" id="UP000281962"/>
    </source>
</evidence>
<dbReference type="AlphaFoldDB" id="A0A497EW45"/>
<dbReference type="Gene3D" id="1.10.8.10">
    <property type="entry name" value="DNA helicase RuvA subunit, C-terminal domain"/>
    <property type="match status" value="1"/>
</dbReference>
<proteinExistence type="predicted"/>
<evidence type="ECO:0000259" key="1">
    <source>
        <dbReference type="Pfam" id="PF19026"/>
    </source>
</evidence>
<evidence type="ECO:0000313" key="2">
    <source>
        <dbReference type="EMBL" id="RLE50960.1"/>
    </source>
</evidence>
<gene>
    <name evidence="2" type="ORF">DRJ21_01085</name>
</gene>
<accession>A0A497EW45</accession>
<dbReference type="InterPro" id="IPR044034">
    <property type="entry name" value="NAC-like_UBA"/>
</dbReference>
<feature type="non-terminal residue" evidence="2">
    <location>
        <position position="1"/>
    </location>
</feature>
<comment type="caution">
    <text evidence="2">The sequence shown here is derived from an EMBL/GenBank/DDBJ whole genome shotgun (WGS) entry which is preliminary data.</text>
</comment>
<reference evidence="2 3" key="1">
    <citation type="submission" date="2018-06" db="EMBL/GenBank/DDBJ databases">
        <title>Extensive metabolic versatility and redundancy in microbially diverse, dynamic hydrothermal sediments.</title>
        <authorList>
            <person name="Dombrowski N."/>
            <person name="Teske A."/>
            <person name="Baker B.J."/>
        </authorList>
    </citation>
    <scope>NUCLEOTIDE SEQUENCE [LARGE SCALE GENOMIC DNA]</scope>
    <source>
        <strain evidence="2">B30_G17</strain>
    </source>
</reference>
<dbReference type="CDD" id="cd14359">
    <property type="entry name" value="UBA_AeNAC"/>
    <property type="match status" value="1"/>
</dbReference>
<dbReference type="EMBL" id="QMQY01000032">
    <property type="protein sequence ID" value="RLE50960.1"/>
    <property type="molecule type" value="Genomic_DNA"/>
</dbReference>
<dbReference type="InterPro" id="IPR009060">
    <property type="entry name" value="UBA-like_sf"/>
</dbReference>
<dbReference type="SUPFAM" id="SSF46934">
    <property type="entry name" value="UBA-like"/>
    <property type="match status" value="1"/>
</dbReference>
<dbReference type="Proteomes" id="UP000281962">
    <property type="component" value="Unassembled WGS sequence"/>
</dbReference>
<dbReference type="Pfam" id="PF19026">
    <property type="entry name" value="UBA_HYPK"/>
    <property type="match status" value="1"/>
</dbReference>
<protein>
    <recommendedName>
        <fullName evidence="1">Nascent polypeptide-associated complex subunit alpha-like UBA domain-containing protein</fullName>
    </recommendedName>
</protein>
<organism evidence="2 3">
    <name type="scientific">Thermoproteota archaeon</name>
    <dbReference type="NCBI Taxonomy" id="2056631"/>
    <lineage>
        <taxon>Archaea</taxon>
        <taxon>Thermoproteota</taxon>
    </lineage>
</organism>
<name>A0A497EW45_9CREN</name>